<proteinExistence type="predicted"/>
<dbReference type="EMBL" id="FMZA01000003">
    <property type="protein sequence ID" value="SDC13498.1"/>
    <property type="molecule type" value="Genomic_DNA"/>
</dbReference>
<sequence>MVDFKLKLEIMELPDDNKLETCYYGESFKQNIMRNHKRSISDALQLYY</sequence>
<evidence type="ECO:0000313" key="1">
    <source>
        <dbReference type="EMBL" id="SDC13498.1"/>
    </source>
</evidence>
<reference evidence="1 2" key="1">
    <citation type="submission" date="2016-10" db="EMBL/GenBank/DDBJ databases">
        <authorList>
            <person name="de Groot N.N."/>
        </authorList>
    </citation>
    <scope>NUCLEOTIDE SEQUENCE [LARGE SCALE GENOMIC DNA]</scope>
    <source>
        <strain evidence="1 2">DSM 45514</strain>
    </source>
</reference>
<evidence type="ECO:0000313" key="2">
    <source>
        <dbReference type="Proteomes" id="UP000199387"/>
    </source>
</evidence>
<accession>A0A1G6J3V5</accession>
<keyword evidence="2" id="KW-1185">Reference proteome</keyword>
<dbReference type="Proteomes" id="UP000199387">
    <property type="component" value="Unassembled WGS sequence"/>
</dbReference>
<dbReference type="AlphaFoldDB" id="A0A1G6J3V5"/>
<protein>
    <submittedName>
        <fullName evidence="1">Uncharacterized protein</fullName>
    </submittedName>
</protein>
<organism evidence="1 2">
    <name type="scientific">Melghirimyces thermohalophilus</name>
    <dbReference type="NCBI Taxonomy" id="1236220"/>
    <lineage>
        <taxon>Bacteria</taxon>
        <taxon>Bacillati</taxon>
        <taxon>Bacillota</taxon>
        <taxon>Bacilli</taxon>
        <taxon>Bacillales</taxon>
        <taxon>Thermoactinomycetaceae</taxon>
        <taxon>Melghirimyces</taxon>
    </lineage>
</organism>
<dbReference type="STRING" id="1236220.SAMN04488112_103173"/>
<gene>
    <name evidence="1" type="ORF">SAMN04488112_103173</name>
</gene>
<name>A0A1G6J3V5_9BACL</name>